<dbReference type="PROSITE" id="PS51635">
    <property type="entry name" value="PNPLA"/>
    <property type="match status" value="1"/>
</dbReference>
<evidence type="ECO:0000313" key="7">
    <source>
        <dbReference type="EMBL" id="KAK4225413.1"/>
    </source>
</evidence>
<feature type="short sequence motif" description="GXSXG" evidence="4">
    <location>
        <begin position="108"/>
        <end position="112"/>
    </location>
</feature>
<feature type="region of interest" description="Disordered" evidence="5">
    <location>
        <begin position="462"/>
        <end position="484"/>
    </location>
</feature>
<dbReference type="GO" id="GO:0046486">
    <property type="term" value="P:glycerolipid metabolic process"/>
    <property type="evidence" value="ECO:0007669"/>
    <property type="project" value="UniProtKB-ARBA"/>
</dbReference>
<keyword evidence="3 4" id="KW-0443">Lipid metabolism</keyword>
<feature type="short sequence motif" description="GXGXXG" evidence="4">
    <location>
        <begin position="51"/>
        <end position="56"/>
    </location>
</feature>
<protein>
    <submittedName>
        <fullName evidence="7">Acyl transferase/acyl hydrolase/lysophospholipase</fullName>
    </submittedName>
</protein>
<evidence type="ECO:0000256" key="5">
    <source>
        <dbReference type="SAM" id="MobiDB-lite"/>
    </source>
</evidence>
<name>A0AAN7BLK2_9PEZI</name>
<dbReference type="PANTHER" id="PTHR24185:SF1">
    <property type="entry name" value="CALCIUM-INDEPENDENT PHOSPHOLIPASE A2-GAMMA"/>
    <property type="match status" value="1"/>
</dbReference>
<feature type="compositionally biased region" description="Polar residues" evidence="5">
    <location>
        <begin position="464"/>
        <end position="479"/>
    </location>
</feature>
<gene>
    <name evidence="7" type="ORF">QBC38DRAFT_482949</name>
</gene>
<dbReference type="GO" id="GO:0016042">
    <property type="term" value="P:lipid catabolic process"/>
    <property type="evidence" value="ECO:0007669"/>
    <property type="project" value="UniProtKB-UniRule"/>
</dbReference>
<feature type="active site" description="Nucleophile" evidence="4">
    <location>
        <position position="110"/>
    </location>
</feature>
<dbReference type="Proteomes" id="UP001301958">
    <property type="component" value="Unassembled WGS sequence"/>
</dbReference>
<feature type="region of interest" description="Disordered" evidence="5">
    <location>
        <begin position="418"/>
        <end position="443"/>
    </location>
</feature>
<evidence type="ECO:0000313" key="8">
    <source>
        <dbReference type="Proteomes" id="UP001301958"/>
    </source>
</evidence>
<dbReference type="AlphaFoldDB" id="A0AAN7BLK2"/>
<dbReference type="PANTHER" id="PTHR24185">
    <property type="entry name" value="CALCIUM-INDEPENDENT PHOSPHOLIPASE A2-GAMMA"/>
    <property type="match status" value="1"/>
</dbReference>
<reference evidence="7" key="1">
    <citation type="journal article" date="2023" name="Mol. Phylogenet. Evol.">
        <title>Genome-scale phylogeny and comparative genomics of the fungal order Sordariales.</title>
        <authorList>
            <person name="Hensen N."/>
            <person name="Bonometti L."/>
            <person name="Westerberg I."/>
            <person name="Brannstrom I.O."/>
            <person name="Guillou S."/>
            <person name="Cros-Aarteil S."/>
            <person name="Calhoun S."/>
            <person name="Haridas S."/>
            <person name="Kuo A."/>
            <person name="Mondo S."/>
            <person name="Pangilinan J."/>
            <person name="Riley R."/>
            <person name="LaButti K."/>
            <person name="Andreopoulos B."/>
            <person name="Lipzen A."/>
            <person name="Chen C."/>
            <person name="Yan M."/>
            <person name="Daum C."/>
            <person name="Ng V."/>
            <person name="Clum A."/>
            <person name="Steindorff A."/>
            <person name="Ohm R.A."/>
            <person name="Martin F."/>
            <person name="Silar P."/>
            <person name="Natvig D.O."/>
            <person name="Lalanne C."/>
            <person name="Gautier V."/>
            <person name="Ament-Velasquez S.L."/>
            <person name="Kruys A."/>
            <person name="Hutchinson M.I."/>
            <person name="Powell A.J."/>
            <person name="Barry K."/>
            <person name="Miller A.N."/>
            <person name="Grigoriev I.V."/>
            <person name="Debuchy R."/>
            <person name="Gladieux P."/>
            <person name="Hiltunen Thoren M."/>
            <person name="Johannesson H."/>
        </authorList>
    </citation>
    <scope>NUCLEOTIDE SEQUENCE</scope>
    <source>
        <strain evidence="7">CBS 990.96</strain>
    </source>
</reference>
<feature type="region of interest" description="Disordered" evidence="5">
    <location>
        <begin position="1"/>
        <end position="31"/>
    </location>
</feature>
<comment type="caution">
    <text evidence="7">The sequence shown here is derived from an EMBL/GenBank/DDBJ whole genome shotgun (WGS) entry which is preliminary data.</text>
</comment>
<dbReference type="GO" id="GO:0047499">
    <property type="term" value="F:calcium-independent phospholipase A2 activity"/>
    <property type="evidence" value="ECO:0007669"/>
    <property type="project" value="TreeGrafter"/>
</dbReference>
<evidence type="ECO:0000256" key="4">
    <source>
        <dbReference type="PROSITE-ProRule" id="PRU01161"/>
    </source>
</evidence>
<accession>A0AAN7BLK2</accession>
<feature type="compositionally biased region" description="Basic and acidic residues" evidence="5">
    <location>
        <begin position="420"/>
        <end position="435"/>
    </location>
</feature>
<dbReference type="InterPro" id="IPR002641">
    <property type="entry name" value="PNPLA_dom"/>
</dbReference>
<keyword evidence="8" id="KW-1185">Reference proteome</keyword>
<dbReference type="EMBL" id="MU865367">
    <property type="protein sequence ID" value="KAK4225413.1"/>
    <property type="molecule type" value="Genomic_DNA"/>
</dbReference>
<evidence type="ECO:0000256" key="3">
    <source>
        <dbReference type="ARBA" id="ARBA00023098"/>
    </source>
</evidence>
<dbReference type="SUPFAM" id="SSF52151">
    <property type="entry name" value="FabD/lysophospholipase-like"/>
    <property type="match status" value="1"/>
</dbReference>
<feature type="active site" description="Proton acceptor" evidence="4">
    <location>
        <position position="281"/>
    </location>
</feature>
<keyword evidence="2 4" id="KW-0442">Lipid degradation</keyword>
<keyword evidence="1 4" id="KW-0378">Hydrolase</keyword>
<organism evidence="7 8">
    <name type="scientific">Podospora fimiseda</name>
    <dbReference type="NCBI Taxonomy" id="252190"/>
    <lineage>
        <taxon>Eukaryota</taxon>
        <taxon>Fungi</taxon>
        <taxon>Dikarya</taxon>
        <taxon>Ascomycota</taxon>
        <taxon>Pezizomycotina</taxon>
        <taxon>Sordariomycetes</taxon>
        <taxon>Sordariomycetidae</taxon>
        <taxon>Sordariales</taxon>
        <taxon>Podosporaceae</taxon>
        <taxon>Podospora</taxon>
    </lineage>
</organism>
<dbReference type="InterPro" id="IPR016035">
    <property type="entry name" value="Acyl_Trfase/lysoPLipase"/>
</dbReference>
<dbReference type="GO" id="GO:0019369">
    <property type="term" value="P:arachidonate metabolic process"/>
    <property type="evidence" value="ECO:0007669"/>
    <property type="project" value="TreeGrafter"/>
</dbReference>
<evidence type="ECO:0000256" key="2">
    <source>
        <dbReference type="ARBA" id="ARBA00022963"/>
    </source>
</evidence>
<sequence length="601" mass="67821">MRPVLNKGPGGPSRRTRTWSTEPTPLPGITRANTSKLEQKPWAPLVLSLDGGGIRGLSELFILRRIMGKIQQKIDDAEKDGVENPFLFGPDNTALPLLPCYFFDYMVGTSTGGLVSVMLGRLRMSVDETIKAYWRLGNYVFYPRRYIRSYSSKKLKKAIIGTIRENCGCHQNGKHCGDQELLRQYDYAERDDYDVSYREHPERGNFTCKVVLVAQKKGGSTQATHLFRSYNHCQRFENEPQEYNPGSLGRSQTKIWEACRATSAAPYYFRNMTIDADQYLDGGAGNNNPSNIAWNEAKWMSALKDPHIEGEVAGLVSLGCGDKTGLDLFGNQKSVFYIAKALKHGRNQITETQKADNETRNHANSSGAAYFRFTVKPITGDSGHDGLSGVKLSECKKMARSGWRKATRDAAKSIASVLRRSSDKWEEQQNSKEKAPLVASSASLAQMTSSSDTAVLRARVGGDNNIQPENNSSAFSSKEPTPPPQIPVLLNNTRPQWYTDLQQQAQQNKKNSFKPRKYDYVTFNTIFDRTEDYLCHTEGPGGENVEKLIENCADFLLRYARERQMADSERWKYFVSHPNPEHPLYLRSEIRKSERRTGDRI</sequence>
<feature type="short sequence motif" description="DGA/G" evidence="4">
    <location>
        <begin position="281"/>
        <end position="283"/>
    </location>
</feature>
<evidence type="ECO:0000259" key="6">
    <source>
        <dbReference type="PROSITE" id="PS51635"/>
    </source>
</evidence>
<dbReference type="Gene3D" id="3.40.1090.10">
    <property type="entry name" value="Cytosolic phospholipase A2 catalytic domain"/>
    <property type="match status" value="1"/>
</dbReference>
<proteinExistence type="predicted"/>
<feature type="domain" description="PNPLA" evidence="6">
    <location>
        <begin position="47"/>
        <end position="294"/>
    </location>
</feature>
<dbReference type="GO" id="GO:0016020">
    <property type="term" value="C:membrane"/>
    <property type="evidence" value="ECO:0007669"/>
    <property type="project" value="TreeGrafter"/>
</dbReference>
<evidence type="ECO:0000256" key="1">
    <source>
        <dbReference type="ARBA" id="ARBA00022801"/>
    </source>
</evidence>
<dbReference type="GO" id="GO:0016740">
    <property type="term" value="F:transferase activity"/>
    <property type="evidence" value="ECO:0007669"/>
    <property type="project" value="UniProtKB-KW"/>
</dbReference>
<reference evidence="7" key="2">
    <citation type="submission" date="2023-05" db="EMBL/GenBank/DDBJ databases">
        <authorList>
            <consortium name="Lawrence Berkeley National Laboratory"/>
            <person name="Steindorff A."/>
            <person name="Hensen N."/>
            <person name="Bonometti L."/>
            <person name="Westerberg I."/>
            <person name="Brannstrom I.O."/>
            <person name="Guillou S."/>
            <person name="Cros-Aarteil S."/>
            <person name="Calhoun S."/>
            <person name="Haridas S."/>
            <person name="Kuo A."/>
            <person name="Mondo S."/>
            <person name="Pangilinan J."/>
            <person name="Riley R."/>
            <person name="Labutti K."/>
            <person name="Andreopoulos B."/>
            <person name="Lipzen A."/>
            <person name="Chen C."/>
            <person name="Yanf M."/>
            <person name="Daum C."/>
            <person name="Ng V."/>
            <person name="Clum A."/>
            <person name="Ohm R."/>
            <person name="Martin F."/>
            <person name="Silar P."/>
            <person name="Natvig D."/>
            <person name="Lalanne C."/>
            <person name="Gautier V."/>
            <person name="Ament-Velasquez S.L."/>
            <person name="Kruys A."/>
            <person name="Hutchinson M.I."/>
            <person name="Powell A.J."/>
            <person name="Barry K."/>
            <person name="Miller A.N."/>
            <person name="Grigoriev I.V."/>
            <person name="Debuchy R."/>
            <person name="Gladieux P."/>
            <person name="Thoren M.H."/>
            <person name="Johannesson H."/>
        </authorList>
    </citation>
    <scope>NUCLEOTIDE SEQUENCE</scope>
    <source>
        <strain evidence="7">CBS 990.96</strain>
    </source>
</reference>
<dbReference type="Pfam" id="PF01734">
    <property type="entry name" value="Patatin"/>
    <property type="match status" value="1"/>
</dbReference>
<keyword evidence="7" id="KW-0808">Transferase</keyword>